<evidence type="ECO:0000313" key="3">
    <source>
        <dbReference type="Proteomes" id="UP000263094"/>
    </source>
</evidence>
<evidence type="ECO:0000313" key="2">
    <source>
        <dbReference type="EMBL" id="RFU86231.1"/>
    </source>
</evidence>
<reference evidence="2 3" key="1">
    <citation type="submission" date="2018-08" db="EMBL/GenBank/DDBJ databases">
        <title>Isolation, diversity and antifungal activity of Actinobacteria from wheat.</title>
        <authorList>
            <person name="Han C."/>
        </authorList>
    </citation>
    <scope>NUCLEOTIDE SEQUENCE [LARGE SCALE GENOMIC DNA]</scope>
    <source>
        <strain evidence="2 3">NEAU-YY421</strain>
    </source>
</reference>
<gene>
    <name evidence="2" type="ORF">DY218_13120</name>
</gene>
<name>A0A372M5T5_9ACTN</name>
<keyword evidence="1" id="KW-0472">Membrane</keyword>
<keyword evidence="1" id="KW-1133">Transmembrane helix</keyword>
<feature type="transmembrane region" description="Helical" evidence="1">
    <location>
        <begin position="41"/>
        <end position="62"/>
    </location>
</feature>
<dbReference type="EMBL" id="QUAK01000074">
    <property type="protein sequence ID" value="RFU86231.1"/>
    <property type="molecule type" value="Genomic_DNA"/>
</dbReference>
<protein>
    <submittedName>
        <fullName evidence="2">FUSC family protein</fullName>
    </submittedName>
</protein>
<accession>A0A372M5T5</accession>
<keyword evidence="3" id="KW-1185">Reference proteome</keyword>
<evidence type="ECO:0000256" key="1">
    <source>
        <dbReference type="SAM" id="Phobius"/>
    </source>
</evidence>
<organism evidence="2 3">
    <name type="scientific">Streptomyces triticagri</name>
    <dbReference type="NCBI Taxonomy" id="2293568"/>
    <lineage>
        <taxon>Bacteria</taxon>
        <taxon>Bacillati</taxon>
        <taxon>Actinomycetota</taxon>
        <taxon>Actinomycetes</taxon>
        <taxon>Kitasatosporales</taxon>
        <taxon>Streptomycetaceae</taxon>
        <taxon>Streptomyces</taxon>
    </lineage>
</organism>
<proteinExistence type="predicted"/>
<keyword evidence="1" id="KW-0812">Transmembrane</keyword>
<feature type="transmembrane region" description="Helical" evidence="1">
    <location>
        <begin position="156"/>
        <end position="179"/>
    </location>
</feature>
<sequence length="236" mass="24506">MPTPALPPLPVPRSLARSVRDAVRLNGFGDGWRQRGFSGGAAFLISGLVLLAVGRMDLVLYTSAGSMLSLYGHGLPYRARARTLLLLVLGMTASLAVALVCAATVDSTALLVLGAALLAAVHKMACEATRIGPPNNVVITFLAATAFFLPQELHEIPFHLALQLAGGALAWLVAMAPALRRPHGPERIAVARALEAAARGLRGTGTAHGTAAAVNSAWQTLFRAAERPRSAAGARA</sequence>
<dbReference type="AlphaFoldDB" id="A0A372M5T5"/>
<comment type="caution">
    <text evidence="2">The sequence shown here is derived from an EMBL/GenBank/DDBJ whole genome shotgun (WGS) entry which is preliminary data.</text>
</comment>
<feature type="transmembrane region" description="Helical" evidence="1">
    <location>
        <begin position="83"/>
        <end position="103"/>
    </location>
</feature>
<dbReference type="Proteomes" id="UP000263094">
    <property type="component" value="Unassembled WGS sequence"/>
</dbReference>
<feature type="non-terminal residue" evidence="2">
    <location>
        <position position="236"/>
    </location>
</feature>